<keyword evidence="1" id="KW-0472">Membrane</keyword>
<proteinExistence type="predicted"/>
<evidence type="ECO:0000313" key="3">
    <source>
        <dbReference type="Proteomes" id="UP000789759"/>
    </source>
</evidence>
<protein>
    <submittedName>
        <fullName evidence="2">4775_t:CDS:1</fullName>
    </submittedName>
</protein>
<keyword evidence="1" id="KW-1133">Transmembrane helix</keyword>
<accession>A0A9N9JTJ0</accession>
<dbReference type="AlphaFoldDB" id="A0A9N9JTJ0"/>
<sequence length="175" mass="19255">MVKLGSFLGLIVFLLSIGFFNGVMLRKVPTSIGNYEYPYGVYIPRNFTIPAGNVFKFKLYSGGFFWYKCNCASNWSLGSEITIRSTIPNDTSTMTVTEIGTAPSLDPTKNSVYELIFVNKTSGKGAFSDLTYAILTDVKGGAAPPSTECKLKELRIILGIIIILFTTSYDILQLL</sequence>
<feature type="transmembrane region" description="Helical" evidence="1">
    <location>
        <begin position="154"/>
        <end position="172"/>
    </location>
</feature>
<dbReference type="OrthoDB" id="10285509at2759"/>
<feature type="non-terminal residue" evidence="2">
    <location>
        <position position="1"/>
    </location>
</feature>
<evidence type="ECO:0000313" key="2">
    <source>
        <dbReference type="EMBL" id="CAG8792891.1"/>
    </source>
</evidence>
<feature type="transmembrane region" description="Helical" evidence="1">
    <location>
        <begin position="6"/>
        <end position="25"/>
    </location>
</feature>
<organism evidence="2 3">
    <name type="scientific">Cetraspora pellucida</name>
    <dbReference type="NCBI Taxonomy" id="1433469"/>
    <lineage>
        <taxon>Eukaryota</taxon>
        <taxon>Fungi</taxon>
        <taxon>Fungi incertae sedis</taxon>
        <taxon>Mucoromycota</taxon>
        <taxon>Glomeromycotina</taxon>
        <taxon>Glomeromycetes</taxon>
        <taxon>Diversisporales</taxon>
        <taxon>Gigasporaceae</taxon>
        <taxon>Cetraspora</taxon>
    </lineage>
</organism>
<feature type="non-terminal residue" evidence="2">
    <location>
        <position position="175"/>
    </location>
</feature>
<comment type="caution">
    <text evidence="2">The sequence shown here is derived from an EMBL/GenBank/DDBJ whole genome shotgun (WGS) entry which is preliminary data.</text>
</comment>
<evidence type="ECO:0000256" key="1">
    <source>
        <dbReference type="SAM" id="Phobius"/>
    </source>
</evidence>
<dbReference type="Proteomes" id="UP000789759">
    <property type="component" value="Unassembled WGS sequence"/>
</dbReference>
<keyword evidence="1" id="KW-0812">Transmembrane</keyword>
<keyword evidence="3" id="KW-1185">Reference proteome</keyword>
<dbReference type="EMBL" id="CAJVQA010027818">
    <property type="protein sequence ID" value="CAG8792891.1"/>
    <property type="molecule type" value="Genomic_DNA"/>
</dbReference>
<reference evidence="2" key="1">
    <citation type="submission" date="2021-06" db="EMBL/GenBank/DDBJ databases">
        <authorList>
            <person name="Kallberg Y."/>
            <person name="Tangrot J."/>
            <person name="Rosling A."/>
        </authorList>
    </citation>
    <scope>NUCLEOTIDE SEQUENCE</scope>
    <source>
        <strain evidence="2">FL966</strain>
    </source>
</reference>
<gene>
    <name evidence="2" type="ORF">CPELLU_LOCUS17125</name>
</gene>
<name>A0A9N9JTJ0_9GLOM</name>